<organism evidence="7 8">
    <name type="scientific">Magallana gigas</name>
    <name type="common">Pacific oyster</name>
    <name type="synonym">Crassostrea gigas</name>
    <dbReference type="NCBI Taxonomy" id="29159"/>
    <lineage>
        <taxon>Eukaryota</taxon>
        <taxon>Metazoa</taxon>
        <taxon>Spiralia</taxon>
        <taxon>Lophotrochozoa</taxon>
        <taxon>Mollusca</taxon>
        <taxon>Bivalvia</taxon>
        <taxon>Autobranchia</taxon>
        <taxon>Pteriomorphia</taxon>
        <taxon>Ostreida</taxon>
        <taxon>Ostreoidea</taxon>
        <taxon>Ostreidae</taxon>
        <taxon>Magallana</taxon>
    </lineage>
</organism>
<evidence type="ECO:0000256" key="2">
    <source>
        <dbReference type="ARBA" id="ARBA00022676"/>
    </source>
</evidence>
<feature type="signal peptide" evidence="6">
    <location>
        <begin position="1"/>
        <end position="24"/>
    </location>
</feature>
<evidence type="ECO:0000256" key="1">
    <source>
        <dbReference type="ARBA" id="ARBA00009558"/>
    </source>
</evidence>
<dbReference type="Proteomes" id="UP000005408">
    <property type="component" value="Unassembled WGS sequence"/>
</dbReference>
<evidence type="ECO:0000256" key="3">
    <source>
        <dbReference type="ARBA" id="ARBA00022679"/>
    </source>
</evidence>
<dbReference type="OMA" id="QMYNGIT"/>
<evidence type="ECO:0000256" key="4">
    <source>
        <dbReference type="ARBA" id="ARBA00022695"/>
    </source>
</evidence>
<proteinExistence type="inferred from homology"/>
<dbReference type="EnsemblMetazoa" id="G34730.1">
    <property type="protein sequence ID" value="G34730.1:cds"/>
    <property type="gene ID" value="G34730"/>
</dbReference>
<protein>
    <recommendedName>
        <fullName evidence="6">NAD(P)(+)--arginine ADP-ribosyltransferase</fullName>
        <ecNumber evidence="6">2.4.2.31</ecNumber>
    </recommendedName>
    <alternativeName>
        <fullName evidence="6">Mono(ADP-ribosyl)transferase</fullName>
    </alternativeName>
</protein>
<comment type="catalytic activity">
    <reaction evidence="5 6">
        <text>L-arginyl-[protein] + NAD(+) = N(omega)-(ADP-D-ribosyl)-L-arginyl-[protein] + nicotinamide + H(+)</text>
        <dbReference type="Rhea" id="RHEA:19149"/>
        <dbReference type="Rhea" id="RHEA-COMP:10532"/>
        <dbReference type="Rhea" id="RHEA-COMP:15087"/>
        <dbReference type="ChEBI" id="CHEBI:15378"/>
        <dbReference type="ChEBI" id="CHEBI:17154"/>
        <dbReference type="ChEBI" id="CHEBI:29965"/>
        <dbReference type="ChEBI" id="CHEBI:57540"/>
        <dbReference type="ChEBI" id="CHEBI:142554"/>
        <dbReference type="EC" id="2.4.2.31"/>
    </reaction>
</comment>
<dbReference type="SUPFAM" id="SSF56399">
    <property type="entry name" value="ADP-ribosylation"/>
    <property type="match status" value="1"/>
</dbReference>
<dbReference type="Gene3D" id="3.90.176.10">
    <property type="entry name" value="Toxin ADP-ribosyltransferase, Chain A, domain 1"/>
    <property type="match status" value="1"/>
</dbReference>
<reference evidence="7" key="1">
    <citation type="submission" date="2022-08" db="UniProtKB">
        <authorList>
            <consortium name="EnsemblMetazoa"/>
        </authorList>
    </citation>
    <scope>IDENTIFICATION</scope>
    <source>
        <strain evidence="7">05x7-T-G4-1.051#20</strain>
    </source>
</reference>
<keyword evidence="6" id="KW-0520">NAD</keyword>
<evidence type="ECO:0000256" key="6">
    <source>
        <dbReference type="RuleBase" id="RU361228"/>
    </source>
</evidence>
<feature type="chain" id="PRO_5036515898" description="NAD(P)(+)--arginine ADP-ribosyltransferase" evidence="6">
    <location>
        <begin position="25"/>
        <end position="318"/>
    </location>
</feature>
<evidence type="ECO:0000256" key="5">
    <source>
        <dbReference type="ARBA" id="ARBA00047597"/>
    </source>
</evidence>
<keyword evidence="3 6" id="KW-0808">Transferase</keyword>
<dbReference type="PROSITE" id="PS51996">
    <property type="entry name" value="TR_MART"/>
    <property type="match status" value="1"/>
</dbReference>
<dbReference type="InterPro" id="IPR000768">
    <property type="entry name" value="ART"/>
</dbReference>
<keyword evidence="6" id="KW-0521">NADP</keyword>
<accession>A0A8W8MRI8</accession>
<dbReference type="Pfam" id="PF01129">
    <property type="entry name" value="ART"/>
    <property type="match status" value="1"/>
</dbReference>
<name>A0A8W8MRI8_MAGGI</name>
<keyword evidence="6" id="KW-0732">Signal</keyword>
<evidence type="ECO:0000313" key="8">
    <source>
        <dbReference type="Proteomes" id="UP000005408"/>
    </source>
</evidence>
<dbReference type="AlphaFoldDB" id="A0A8W8MRI8"/>
<comment type="similarity">
    <text evidence="1 6">Belongs to the Arg-specific ADP-ribosyltransferase family.</text>
</comment>
<dbReference type="GO" id="GO:0106274">
    <property type="term" value="F:NAD+-protein-arginine ADP-ribosyltransferase activity"/>
    <property type="evidence" value="ECO:0007669"/>
    <property type="project" value="UniProtKB-EC"/>
</dbReference>
<dbReference type="EC" id="2.4.2.31" evidence="6"/>
<dbReference type="GO" id="GO:0016779">
    <property type="term" value="F:nucleotidyltransferase activity"/>
    <property type="evidence" value="ECO:0007669"/>
    <property type="project" value="UniProtKB-KW"/>
</dbReference>
<keyword evidence="4" id="KW-0548">Nucleotidyltransferase</keyword>
<keyword evidence="8" id="KW-1185">Reference proteome</keyword>
<sequence>MYSMDCRLQCIGVILLLVVLATHAFLEDYSPINKRRSKRAIVETSECKKEIENDGMDLINYGMEVLTKGAVKKNQCSFVDSLKSVFDFLQQHRNDIKQRIAEALKKRYRTGYQTLIKKAKDLSKLEDTLVYMYTDDDIYGDLNFALSQHKCTKKTLEQKDKELAPYAAALFATLLYWEKLPGYKGKTYRMIGNVRGDMTSALKSYQKGKSVVFPAFTSSTNLINAAFNFIGHSTDNNILLIIDNSTPSLWRPKDIQKYSKYPTEREFLYPSVAEFQILSNPVKKVYVKGTSYYEIRLQLVGQKRKEGLLQKLRRFCRI</sequence>
<evidence type="ECO:0000313" key="7">
    <source>
        <dbReference type="EnsemblMetazoa" id="G34730.1:cds"/>
    </source>
</evidence>
<keyword evidence="2 6" id="KW-0328">Glycosyltransferase</keyword>
<dbReference type="OrthoDB" id="6152863at2759"/>